<dbReference type="OrthoDB" id="2147978at2759"/>
<dbReference type="VEuPathDB" id="FungiDB:YALI0_E29095g"/>
<dbReference type="STRING" id="284591.F2Z673"/>
<keyword evidence="3 4" id="KW-0002">3D-structure</keyword>
<keyword evidence="2" id="KW-1185">Reference proteome</keyword>
<dbReference type="PDB" id="6Y79">
    <property type="method" value="EM"/>
    <property type="resolution" value="2.96 A"/>
    <property type="chains" value="S=1-249"/>
</dbReference>
<dbReference type="PDB" id="7O71">
    <property type="method" value="EM"/>
    <property type="resolution" value="2.40 A"/>
    <property type="chains" value="S=1-249"/>
</dbReference>
<dbReference type="OMA" id="SEWNFIL"/>
<dbReference type="HOGENOM" id="CLU_1111727_0_0_1"/>
<dbReference type="KEGG" id="yli:2911855"/>
<dbReference type="PDBsum" id="6RFS"/>
<organism evidence="1 2">
    <name type="scientific">Yarrowia lipolytica (strain CLIB 122 / E 150)</name>
    <name type="common">Yeast</name>
    <name type="synonym">Candida lipolytica</name>
    <dbReference type="NCBI Taxonomy" id="284591"/>
    <lineage>
        <taxon>Eukaryota</taxon>
        <taxon>Fungi</taxon>
        <taxon>Dikarya</taxon>
        <taxon>Ascomycota</taxon>
        <taxon>Saccharomycotina</taxon>
        <taxon>Dipodascomycetes</taxon>
        <taxon>Dipodascales</taxon>
        <taxon>Dipodascales incertae sedis</taxon>
        <taxon>Yarrowia</taxon>
    </lineage>
</organism>
<evidence type="ECO:0000313" key="1">
    <source>
        <dbReference type="EMBL" id="CAG80139.1"/>
    </source>
</evidence>
<dbReference type="SMR" id="F2Z673"/>
<evidence type="ECO:0007829" key="3">
    <source>
        <dbReference type="PDB" id="6RFQ"/>
    </source>
</evidence>
<dbReference type="PDBsum" id="6RFQ"/>
<dbReference type="IntAct" id="F2Z673">
    <property type="interactions" value="1"/>
</dbReference>
<name>F2Z673_YARLI</name>
<dbReference type="PDBsum" id="6RFR"/>
<evidence type="ECO:0007829" key="5">
    <source>
        <dbReference type="PDB" id="6Y79"/>
    </source>
</evidence>
<sequence>MLKLHYRNFITAQHSTTNTTPTMIASVCKRAGLRAGPRAYPGVRQFALRAYNEEKELALKQRLSQLPPPGKAFVTAEGEPRPAKEAELAELAEIAALYKTDRVGILDILLLGNKHARLYRDNTALLKDYYYNGRRILDKIPVKDKQTGKVTWEIKREGAEKEDWVNQMYFLYAPSLILLLIVMVYKSREDITFWAKKELDQRVLDKHPEINDAPENERDALIVERIIAGDYDKLASLQKKATPTPATLI</sequence>
<dbReference type="AlphaFoldDB" id="F2Z673"/>
<dbReference type="PDB" id="7O6Y">
    <property type="method" value="EM"/>
    <property type="resolution" value="3.40 A"/>
    <property type="chains" value="S=1-249"/>
</dbReference>
<dbReference type="PDB" id="6YJ4">
    <property type="method" value="EM"/>
    <property type="resolution" value="2.70 A"/>
    <property type="chains" value="g=1-249"/>
</dbReference>
<dbReference type="PDB" id="6RFS">
    <property type="method" value="EM"/>
    <property type="resolution" value="4.04 A"/>
    <property type="chains" value="S=1-249"/>
</dbReference>
<reference evidence="5" key="3">
    <citation type="journal article" date="2020" name="Nat. Commun.">
        <title>Essential role of accessory subunit LYRM6 in the mechanism of mitochondrial complex I.</title>
        <authorList>
            <person name="Galemou Yoga E."/>
            <person name="Parey K."/>
            <person name="Djurabekova A."/>
            <person name="Haapanen O."/>
            <person name="Siegmund K."/>
            <person name="Zwicker K."/>
            <person name="Sharma V."/>
            <person name="Zickermann V."/>
            <person name="Angerer H."/>
        </authorList>
    </citation>
    <scope>STRUCTURE BY ELECTRON MICROSCOPY (2.96 ANGSTROMS)</scope>
</reference>
<reference evidence="1 2" key="1">
    <citation type="journal article" date="2004" name="Nature">
        <title>Genome evolution in yeasts.</title>
        <authorList>
            <consortium name="Genolevures"/>
            <person name="Dujon B."/>
            <person name="Sherman D."/>
            <person name="Fischer G."/>
            <person name="Durrens P."/>
            <person name="Casaregola S."/>
            <person name="Lafontaine I."/>
            <person name="de Montigny J."/>
            <person name="Marck C."/>
            <person name="Neuveglise C."/>
            <person name="Talla E."/>
            <person name="Goffard N."/>
            <person name="Frangeul L."/>
            <person name="Aigle M."/>
            <person name="Anthouard V."/>
            <person name="Babour A."/>
            <person name="Barbe V."/>
            <person name="Barnay S."/>
            <person name="Blanchin S."/>
            <person name="Beckerich J.M."/>
            <person name="Beyne E."/>
            <person name="Bleykasten C."/>
            <person name="Boisrame A."/>
            <person name="Boyer J."/>
            <person name="Cattolico L."/>
            <person name="Confanioleri F."/>
            <person name="de Daruvar A."/>
            <person name="Despons L."/>
            <person name="Fabre E."/>
            <person name="Fairhead C."/>
            <person name="Ferry-Dumazet H."/>
            <person name="Groppi A."/>
            <person name="Hantraye F."/>
            <person name="Hennequin C."/>
            <person name="Jauniaux N."/>
            <person name="Joyet P."/>
            <person name="Kachouri R."/>
            <person name="Kerrest A."/>
            <person name="Koszul R."/>
            <person name="Lemaire M."/>
            <person name="Lesur I."/>
            <person name="Ma L."/>
            <person name="Muller H."/>
            <person name="Nicaud J.M."/>
            <person name="Nikolski M."/>
            <person name="Oztas S."/>
            <person name="Ozier-Kalogeropoulos O."/>
            <person name="Pellenz S."/>
            <person name="Potier S."/>
            <person name="Richard G.F."/>
            <person name="Straub M.L."/>
            <person name="Suleau A."/>
            <person name="Swennene D."/>
            <person name="Tekaia F."/>
            <person name="Wesolowski-Louvel M."/>
            <person name="Westhof E."/>
            <person name="Wirth B."/>
            <person name="Zeniou-Meyer M."/>
            <person name="Zivanovic I."/>
            <person name="Bolotin-Fukuhara M."/>
            <person name="Thierry A."/>
            <person name="Bouchier C."/>
            <person name="Caudron B."/>
            <person name="Scarpelli C."/>
            <person name="Gaillardin C."/>
            <person name="Weissenbach J."/>
            <person name="Wincker P."/>
            <person name="Souciet J.L."/>
        </authorList>
    </citation>
    <scope>NUCLEOTIDE SEQUENCE [LARGE SCALE GENOMIC DNA]</scope>
    <source>
        <strain evidence="2">CLIB 122 / E 150</strain>
    </source>
</reference>
<dbReference type="InParanoid" id="F2Z673"/>
<evidence type="ECO:0007829" key="4">
    <source>
        <dbReference type="PDB" id="6RFR"/>
    </source>
</evidence>
<accession>F2Z673</accession>
<reference evidence="7 8" key="5">
    <citation type="journal article" date="2021" name="Sci. Adv.">
        <title>High-resolution structure and dynamics of mitochondrial complex I-Insights into the proton pumping mechanism.</title>
        <authorList>
            <person name="Parey K."/>
            <person name="Lasham J."/>
            <person name="Mills D.J."/>
            <person name="Djurabekova A."/>
            <person name="Haapanen O."/>
            <person name="Yoga E.G."/>
            <person name="Xie H."/>
            <person name="Kuhlbrandt W."/>
            <person name="Sharma V."/>
            <person name="Vonck J."/>
            <person name="Zickermann V."/>
        </authorList>
    </citation>
    <scope>STRUCTURE BY ELECTRON MICROSCOPY (2.40 ANGSTROMS)</scope>
</reference>
<evidence type="ECO:0007829" key="8">
    <source>
        <dbReference type="PDB" id="7O71"/>
    </source>
</evidence>
<dbReference type="PDB" id="6RFQ">
    <property type="method" value="EM"/>
    <property type="resolution" value="3.30 A"/>
    <property type="chains" value="S=1-249"/>
</dbReference>
<dbReference type="PDB" id="6RFR">
    <property type="method" value="EM"/>
    <property type="resolution" value="3.20 A"/>
    <property type="chains" value="S=1-249"/>
</dbReference>
<gene>
    <name evidence="1" type="ORF">YALI0_E29095g</name>
</gene>
<protein>
    <submittedName>
        <fullName evidence="1">YALI0E29095p</fullName>
    </submittedName>
</protein>
<dbReference type="EMBL" id="CR382131">
    <property type="protein sequence ID" value="CAG80139.1"/>
    <property type="molecule type" value="Genomic_DNA"/>
</dbReference>
<reference evidence="3 4" key="2">
    <citation type="journal article" date="2019" name="Sci. Adv.">
        <title>High-resolution cryo-EM structures of respiratory complex I: Mechanism, assembly, and disease.</title>
        <authorList>
            <person name="Parey K."/>
            <person name="Haapanen O."/>
            <person name="Sharma V."/>
            <person name="Kofeler H."/>
            <person name="Zullig T."/>
            <person name="Prinz S."/>
            <person name="Siegmund K."/>
            <person name="Wittig I."/>
            <person name="Mills D.J."/>
            <person name="Vonck J."/>
            <person name="Kuhlbrandt W."/>
            <person name="Zickermann V."/>
        </authorList>
    </citation>
    <scope>STRUCTURE BY ELECTRON MICROSCOPY (3.20 ANGSTROMS)</scope>
</reference>
<reference evidence="6" key="4">
    <citation type="journal article" date="2020" name="Nat. Struct. Mol. Biol.">
        <title>Mitochondrial complex I structure reveals ordered water molecules for catalysis and proton translocation.</title>
        <authorList>
            <person name="Grba D.N."/>
            <person name="Hirst J."/>
        </authorList>
    </citation>
    <scope>STRUCTURE BY ELECTRON MICROSCOPY (2.70 ANGSTROMS)</scope>
</reference>
<evidence type="ECO:0007829" key="7">
    <source>
        <dbReference type="PDB" id="7O6Y"/>
    </source>
</evidence>
<evidence type="ECO:0000313" key="2">
    <source>
        <dbReference type="Proteomes" id="UP000001300"/>
    </source>
</evidence>
<dbReference type="Proteomes" id="UP000001300">
    <property type="component" value="Chromosome E"/>
</dbReference>
<proteinExistence type="evidence at protein level"/>
<evidence type="ECO:0007829" key="6">
    <source>
        <dbReference type="PDB" id="6YJ4"/>
    </source>
</evidence>